<dbReference type="EMBL" id="JAYWIO010000006">
    <property type="protein sequence ID" value="KAK7256403.1"/>
    <property type="molecule type" value="Genomic_DNA"/>
</dbReference>
<feature type="compositionally biased region" description="Basic and acidic residues" evidence="1">
    <location>
        <begin position="1"/>
        <end position="11"/>
    </location>
</feature>
<feature type="region of interest" description="Disordered" evidence="1">
    <location>
        <begin position="1"/>
        <end position="38"/>
    </location>
</feature>
<dbReference type="Proteomes" id="UP001372338">
    <property type="component" value="Unassembled WGS sequence"/>
</dbReference>
<gene>
    <name evidence="2" type="ORF">RIF29_29848</name>
</gene>
<sequence>MPRSKEEREQRQQIALLGTQGPVAVAARSEPATDASEARSEDCGWFVAVARKLQAAVAVVLREAIDTKRERERDRRR</sequence>
<accession>A0AAN9HU94</accession>
<organism evidence="2 3">
    <name type="scientific">Crotalaria pallida</name>
    <name type="common">Smooth rattlebox</name>
    <name type="synonym">Crotalaria striata</name>
    <dbReference type="NCBI Taxonomy" id="3830"/>
    <lineage>
        <taxon>Eukaryota</taxon>
        <taxon>Viridiplantae</taxon>
        <taxon>Streptophyta</taxon>
        <taxon>Embryophyta</taxon>
        <taxon>Tracheophyta</taxon>
        <taxon>Spermatophyta</taxon>
        <taxon>Magnoliopsida</taxon>
        <taxon>eudicotyledons</taxon>
        <taxon>Gunneridae</taxon>
        <taxon>Pentapetalae</taxon>
        <taxon>rosids</taxon>
        <taxon>fabids</taxon>
        <taxon>Fabales</taxon>
        <taxon>Fabaceae</taxon>
        <taxon>Papilionoideae</taxon>
        <taxon>50 kb inversion clade</taxon>
        <taxon>genistoids sensu lato</taxon>
        <taxon>core genistoids</taxon>
        <taxon>Crotalarieae</taxon>
        <taxon>Crotalaria</taxon>
    </lineage>
</organism>
<protein>
    <submittedName>
        <fullName evidence="2">Uncharacterized protein</fullName>
    </submittedName>
</protein>
<evidence type="ECO:0000256" key="1">
    <source>
        <dbReference type="SAM" id="MobiDB-lite"/>
    </source>
</evidence>
<reference evidence="2 3" key="1">
    <citation type="submission" date="2024-01" db="EMBL/GenBank/DDBJ databases">
        <title>The genomes of 5 underutilized Papilionoideae crops provide insights into root nodulation and disease resistanc.</title>
        <authorList>
            <person name="Yuan L."/>
        </authorList>
    </citation>
    <scope>NUCLEOTIDE SEQUENCE [LARGE SCALE GENOMIC DNA]</scope>
    <source>
        <strain evidence="2">ZHUSHIDOU_FW_LH</strain>
        <tissue evidence="2">Leaf</tissue>
    </source>
</reference>
<evidence type="ECO:0000313" key="3">
    <source>
        <dbReference type="Proteomes" id="UP001372338"/>
    </source>
</evidence>
<proteinExistence type="predicted"/>
<evidence type="ECO:0000313" key="2">
    <source>
        <dbReference type="EMBL" id="KAK7256403.1"/>
    </source>
</evidence>
<keyword evidence="3" id="KW-1185">Reference proteome</keyword>
<name>A0AAN9HU94_CROPI</name>
<dbReference type="AlphaFoldDB" id="A0AAN9HU94"/>
<comment type="caution">
    <text evidence="2">The sequence shown here is derived from an EMBL/GenBank/DDBJ whole genome shotgun (WGS) entry which is preliminary data.</text>
</comment>